<evidence type="ECO:0000313" key="2">
    <source>
        <dbReference type="EMBL" id="SED53677.1"/>
    </source>
</evidence>
<dbReference type="InterPro" id="IPR029052">
    <property type="entry name" value="Metallo-depent_PP-like"/>
</dbReference>
<dbReference type="PROSITE" id="PS00125">
    <property type="entry name" value="SER_THR_PHOSPHATASE"/>
    <property type="match status" value="1"/>
</dbReference>
<dbReference type="SUPFAM" id="SSF56300">
    <property type="entry name" value="Metallo-dependent phosphatases"/>
    <property type="match status" value="1"/>
</dbReference>
<dbReference type="CDD" id="cd00144">
    <property type="entry name" value="MPP_PPP_family"/>
    <property type="match status" value="1"/>
</dbReference>
<dbReference type="Proteomes" id="UP000183208">
    <property type="component" value="Unassembled WGS sequence"/>
</dbReference>
<evidence type="ECO:0000259" key="1">
    <source>
        <dbReference type="PROSITE" id="PS00125"/>
    </source>
</evidence>
<gene>
    <name evidence="2" type="ORF">SAMN05444171_4387</name>
</gene>
<dbReference type="GO" id="GO:0005737">
    <property type="term" value="C:cytoplasm"/>
    <property type="evidence" value="ECO:0007669"/>
    <property type="project" value="TreeGrafter"/>
</dbReference>
<name>A0A1M7BDB8_9BRAD</name>
<organism evidence="2 3">
    <name type="scientific">Bradyrhizobium lablabi</name>
    <dbReference type="NCBI Taxonomy" id="722472"/>
    <lineage>
        <taxon>Bacteria</taxon>
        <taxon>Pseudomonadati</taxon>
        <taxon>Pseudomonadota</taxon>
        <taxon>Alphaproteobacteria</taxon>
        <taxon>Hyphomicrobiales</taxon>
        <taxon>Nitrobacteraceae</taxon>
        <taxon>Bradyrhizobium</taxon>
    </lineage>
</organism>
<dbReference type="GO" id="GO:0016791">
    <property type="term" value="F:phosphatase activity"/>
    <property type="evidence" value="ECO:0007669"/>
    <property type="project" value="TreeGrafter"/>
</dbReference>
<dbReference type="PANTHER" id="PTHR42850:SF4">
    <property type="entry name" value="ZINC-DEPENDENT ENDOPOLYPHOSPHATASE"/>
    <property type="match status" value="1"/>
</dbReference>
<accession>A0A1M7BDB8</accession>
<protein>
    <submittedName>
        <fullName evidence="2">Serine/threonine protein phosphatase 1</fullName>
    </submittedName>
</protein>
<dbReference type="GO" id="GO:0008803">
    <property type="term" value="F:bis(5'-nucleosyl)-tetraphosphatase (symmetrical) activity"/>
    <property type="evidence" value="ECO:0007669"/>
    <property type="project" value="TreeGrafter"/>
</dbReference>
<dbReference type="PANTHER" id="PTHR42850">
    <property type="entry name" value="METALLOPHOSPHOESTERASE"/>
    <property type="match status" value="1"/>
</dbReference>
<dbReference type="InterPro" id="IPR006186">
    <property type="entry name" value="Ser/Thr-sp_prot-phosphatase"/>
</dbReference>
<dbReference type="GO" id="GO:0110154">
    <property type="term" value="P:RNA decapping"/>
    <property type="evidence" value="ECO:0007669"/>
    <property type="project" value="TreeGrafter"/>
</dbReference>
<proteinExistence type="predicted"/>
<dbReference type="AlphaFoldDB" id="A0A1M7BDB8"/>
<dbReference type="InterPro" id="IPR004843">
    <property type="entry name" value="Calcineurin-like_PHP"/>
</dbReference>
<evidence type="ECO:0000313" key="3">
    <source>
        <dbReference type="Proteomes" id="UP000183208"/>
    </source>
</evidence>
<dbReference type="EMBL" id="FNTI01000001">
    <property type="protein sequence ID" value="SED53677.1"/>
    <property type="molecule type" value="Genomic_DNA"/>
</dbReference>
<dbReference type="OrthoDB" id="9807890at2"/>
<dbReference type="PRINTS" id="PR00114">
    <property type="entry name" value="STPHPHTASE"/>
</dbReference>
<dbReference type="InterPro" id="IPR050126">
    <property type="entry name" value="Ap4A_hydrolase"/>
</dbReference>
<sequence>MNGSIVFAIGDIHGCFDKLKTLLAVCDLVGDGRDARFVLIGDYIDRGPDSRKVIDFLIRKQVPEPDRFICLRGNHEDMLIASAHSDRTDRDLMNWWANGGEQTLDSYGVNDPSALPADHLAWIKALPVQFSDLNRLYVHAGIRPGLPLAEQSERDLLCIREPFLSSDASHGSFVVHGHTPTKSRLPDLRPNRLNLDTGACFGGPLTAAMFTADRLLPALFVNSDGNVWRPASVPSTI</sequence>
<feature type="domain" description="Serine/threonine specific protein phosphatases" evidence="1">
    <location>
        <begin position="71"/>
        <end position="76"/>
    </location>
</feature>
<dbReference type="RefSeq" id="WP_074823308.1">
    <property type="nucleotide sequence ID" value="NZ_LT670845.1"/>
</dbReference>
<reference evidence="2 3" key="1">
    <citation type="submission" date="2016-10" db="EMBL/GenBank/DDBJ databases">
        <authorList>
            <person name="de Groot N.N."/>
        </authorList>
    </citation>
    <scope>NUCLEOTIDE SEQUENCE [LARGE SCALE GENOMIC DNA]</scope>
    <source>
        <strain evidence="2 3">GAS522</strain>
    </source>
</reference>
<dbReference type="Pfam" id="PF00149">
    <property type="entry name" value="Metallophos"/>
    <property type="match status" value="1"/>
</dbReference>
<dbReference type="Gene3D" id="3.60.21.10">
    <property type="match status" value="1"/>
</dbReference>